<evidence type="ECO:0000313" key="1">
    <source>
        <dbReference type="EMBL" id="BCL60106.1"/>
    </source>
</evidence>
<evidence type="ECO:0000313" key="2">
    <source>
        <dbReference type="Proteomes" id="UP000826725"/>
    </source>
</evidence>
<reference evidence="1" key="1">
    <citation type="submission" date="2020-09" db="EMBL/GenBank/DDBJ databases">
        <title>Desulfogranum mesoprofundum gen. nov., sp. nov., a novel mesophilic, sulfate-reducing chemolithoautotroph isolated from a deep-sea hydrothermal vent chimney in the Suiyo Seamount.</title>
        <authorList>
            <person name="Hashimoto Y."/>
            <person name="Nakagawa S."/>
        </authorList>
    </citation>
    <scope>NUCLEOTIDE SEQUENCE</scope>
    <source>
        <strain evidence="1">KT2</strain>
    </source>
</reference>
<protein>
    <submittedName>
        <fullName evidence="1">Uncharacterized protein</fullName>
    </submittedName>
</protein>
<gene>
    <name evidence="1" type="ORF">DGMP_07990</name>
</gene>
<dbReference type="KEGG" id="dbk:DGMP_07990"/>
<proteinExistence type="predicted"/>
<dbReference type="Proteomes" id="UP000826725">
    <property type="component" value="Chromosome"/>
</dbReference>
<dbReference type="AlphaFoldDB" id="A0A8D5FGA9"/>
<dbReference type="EMBL" id="AP024086">
    <property type="protein sequence ID" value="BCL60106.1"/>
    <property type="molecule type" value="Genomic_DNA"/>
</dbReference>
<dbReference type="RefSeq" id="WP_228856274.1">
    <property type="nucleotide sequence ID" value="NZ_AP024086.1"/>
</dbReference>
<organism evidence="1 2">
    <name type="scientific">Desulfomarina profundi</name>
    <dbReference type="NCBI Taxonomy" id="2772557"/>
    <lineage>
        <taxon>Bacteria</taxon>
        <taxon>Pseudomonadati</taxon>
        <taxon>Thermodesulfobacteriota</taxon>
        <taxon>Desulfobulbia</taxon>
        <taxon>Desulfobulbales</taxon>
        <taxon>Desulfobulbaceae</taxon>
        <taxon>Desulfomarina</taxon>
    </lineage>
</organism>
<keyword evidence="2" id="KW-1185">Reference proteome</keyword>
<name>A0A8D5FGA9_9BACT</name>
<accession>A0A8D5FGA9</accession>
<sequence>MECPMCSKKLQLIKKYDMRKLNAHHHSTNSDPQLADTGFKTLFWCDTCKKELNWMEPTGRKPWWAF</sequence>